<dbReference type="GO" id="GO:0005507">
    <property type="term" value="F:copper ion binding"/>
    <property type="evidence" value="ECO:0007669"/>
    <property type="project" value="InterPro"/>
</dbReference>
<feature type="binding site" description="type 1 copper site" evidence="20">
    <location>
        <position position="159"/>
    </location>
    <ligand>
        <name>Cu cation</name>
        <dbReference type="ChEBI" id="CHEBI:23378"/>
        <label>1</label>
    </ligand>
</feature>
<dbReference type="Pfam" id="PF07732">
    <property type="entry name" value="Cu-oxidase_3"/>
    <property type="match status" value="1"/>
</dbReference>
<evidence type="ECO:0000256" key="13">
    <source>
        <dbReference type="ARBA" id="ARBA00022764"/>
    </source>
</evidence>
<dbReference type="UniPathway" id="UPA00652">
    <property type="reaction ID" value="UER00707"/>
</dbReference>
<evidence type="ECO:0000256" key="18">
    <source>
        <dbReference type="ARBA" id="ARBA00032356"/>
    </source>
</evidence>
<evidence type="ECO:0000256" key="19">
    <source>
        <dbReference type="ARBA" id="ARBA00049340"/>
    </source>
</evidence>
<dbReference type="GO" id="GO:0042597">
    <property type="term" value="C:periplasmic space"/>
    <property type="evidence" value="ECO:0007669"/>
    <property type="project" value="UniProtKB-SubCell"/>
</dbReference>
<dbReference type="InterPro" id="IPR011707">
    <property type="entry name" value="Cu-oxidase-like_N"/>
</dbReference>
<comment type="pathway">
    <text evidence="5">Nitrogen metabolism; nitrate reduction (denitrification); dinitrogen from nitrate: step 2/4.</text>
</comment>
<dbReference type="SUPFAM" id="SSF49503">
    <property type="entry name" value="Cupredoxins"/>
    <property type="match status" value="2"/>
</dbReference>
<evidence type="ECO:0000256" key="9">
    <source>
        <dbReference type="ARBA" id="ARBA00017290"/>
    </source>
</evidence>
<evidence type="ECO:0000256" key="2">
    <source>
        <dbReference type="ARBA" id="ARBA00001973"/>
    </source>
</evidence>
<dbReference type="InterPro" id="IPR001117">
    <property type="entry name" value="Cu-oxidase_2nd"/>
</dbReference>
<dbReference type="CDD" id="cd04208">
    <property type="entry name" value="CuRO_2_CuNIR"/>
    <property type="match status" value="1"/>
</dbReference>
<evidence type="ECO:0000256" key="15">
    <source>
        <dbReference type="ARBA" id="ARBA00023002"/>
    </source>
</evidence>
<feature type="binding site" description="type 1 copper site" evidence="20">
    <location>
        <position position="124"/>
    </location>
    <ligand>
        <name>Cu cation</name>
        <dbReference type="ChEBI" id="CHEBI:23378"/>
        <label>1</label>
    </ligand>
</feature>
<evidence type="ECO:0000256" key="17">
    <source>
        <dbReference type="ARBA" id="ARBA00023063"/>
    </source>
</evidence>
<dbReference type="PRINTS" id="PR00695">
    <property type="entry name" value="CUNO2RDTASE"/>
</dbReference>
<dbReference type="InterPro" id="IPR008972">
    <property type="entry name" value="Cupredoxin"/>
</dbReference>
<dbReference type="InterPro" id="IPR001287">
    <property type="entry name" value="NO2-reductase_Cu"/>
</dbReference>
<evidence type="ECO:0000256" key="14">
    <source>
        <dbReference type="ARBA" id="ARBA00022827"/>
    </source>
</evidence>
<dbReference type="STRING" id="1118202.SAMN05443429_10815"/>
<accession>A0A1M6G1B0</accession>
<dbReference type="PANTHER" id="PTHR11709">
    <property type="entry name" value="MULTI-COPPER OXIDASE"/>
    <property type="match status" value="1"/>
</dbReference>
<evidence type="ECO:0000259" key="22">
    <source>
        <dbReference type="Pfam" id="PF07732"/>
    </source>
</evidence>
<comment type="subunit">
    <text evidence="7">Homotrimer.</text>
</comment>
<evidence type="ECO:0000256" key="6">
    <source>
        <dbReference type="ARBA" id="ARBA00010609"/>
    </source>
</evidence>
<comment type="cofactor">
    <cofactor evidence="3">
        <name>FAD</name>
        <dbReference type="ChEBI" id="CHEBI:57692"/>
    </cofactor>
</comment>
<dbReference type="RefSeq" id="WP_073180136.1">
    <property type="nucleotide sequence ID" value="NZ_FQYI01000008.1"/>
</dbReference>
<gene>
    <name evidence="23" type="ORF">SAMN05443429_10815</name>
</gene>
<dbReference type="CDD" id="cd11020">
    <property type="entry name" value="CuRO_1_CuNIR"/>
    <property type="match status" value="1"/>
</dbReference>
<evidence type="ECO:0000256" key="12">
    <source>
        <dbReference type="ARBA" id="ARBA00022737"/>
    </source>
</evidence>
<dbReference type="EMBL" id="FQYI01000008">
    <property type="protein sequence ID" value="SHJ03761.1"/>
    <property type="molecule type" value="Genomic_DNA"/>
</dbReference>
<evidence type="ECO:0000256" key="7">
    <source>
        <dbReference type="ARBA" id="ARBA00011233"/>
    </source>
</evidence>
<dbReference type="AlphaFoldDB" id="A0A1M6G1B0"/>
<evidence type="ECO:0000256" key="5">
    <source>
        <dbReference type="ARBA" id="ARBA00005127"/>
    </source>
</evidence>
<evidence type="ECO:0000256" key="20">
    <source>
        <dbReference type="PIRSR" id="PIRSR601287-1"/>
    </source>
</evidence>
<keyword evidence="24" id="KW-1185">Reference proteome</keyword>
<dbReference type="PANTHER" id="PTHR11709:SF394">
    <property type="entry name" value="FI03373P-RELATED"/>
    <property type="match status" value="1"/>
</dbReference>
<keyword evidence="16 20" id="KW-0186">Copper</keyword>
<evidence type="ECO:0000256" key="1">
    <source>
        <dbReference type="ARBA" id="ARBA00001960"/>
    </source>
</evidence>
<dbReference type="NCBIfam" id="TIGR02376">
    <property type="entry name" value="Cu_nitrite_red"/>
    <property type="match status" value="1"/>
</dbReference>
<keyword evidence="10" id="KW-0285">Flavoprotein</keyword>
<feature type="domain" description="Plastocyanin-like" evidence="21">
    <location>
        <begin position="192"/>
        <end position="324"/>
    </location>
</feature>
<dbReference type="OrthoDB" id="9811395at2"/>
<evidence type="ECO:0000256" key="8">
    <source>
        <dbReference type="ARBA" id="ARBA00011882"/>
    </source>
</evidence>
<dbReference type="EC" id="1.7.2.1" evidence="8"/>
<feature type="binding site" description="type 1 copper site" evidence="20">
    <location>
        <position position="119"/>
    </location>
    <ligand>
        <name>Cu cation</name>
        <dbReference type="ChEBI" id="CHEBI:23378"/>
        <label>1</label>
    </ligand>
</feature>
<comment type="subcellular location">
    <subcellularLocation>
        <location evidence="4">Periplasm</location>
    </subcellularLocation>
</comment>
<keyword evidence="12" id="KW-0677">Repeat</keyword>
<comment type="similarity">
    <text evidence="6">Belongs to the multicopper oxidase family.</text>
</comment>
<dbReference type="PROSITE" id="PS51257">
    <property type="entry name" value="PROKAR_LIPOPROTEIN"/>
    <property type="match status" value="1"/>
</dbReference>
<proteinExistence type="inferred from homology"/>
<evidence type="ECO:0000259" key="21">
    <source>
        <dbReference type="Pfam" id="PF00394"/>
    </source>
</evidence>
<feature type="binding site" description="type 1 copper site" evidence="20">
    <location>
        <position position="168"/>
    </location>
    <ligand>
        <name>Cu cation</name>
        <dbReference type="ChEBI" id="CHEBI:23378"/>
        <label>1</label>
    </ligand>
</feature>
<comment type="cofactor">
    <cofactor evidence="2 20">
        <name>Cu(2+)</name>
        <dbReference type="ChEBI" id="CHEBI:29036"/>
    </cofactor>
</comment>
<dbReference type="GO" id="GO:0019333">
    <property type="term" value="P:denitrification pathway"/>
    <property type="evidence" value="ECO:0007669"/>
    <property type="project" value="UniProtKB-UniPathway"/>
</dbReference>
<feature type="domain" description="Plastocyanin-like" evidence="22">
    <location>
        <begin position="78"/>
        <end position="182"/>
    </location>
</feature>
<name>A0A1M6G1B0_9FLAO</name>
<keyword evidence="14" id="KW-0274">FAD</keyword>
<keyword evidence="13" id="KW-0574">Periplasm</keyword>
<protein>
    <recommendedName>
        <fullName evidence="9">Copper-containing nitrite reductase</fullName>
        <ecNumber evidence="8">1.7.2.1</ecNumber>
    </recommendedName>
    <alternativeName>
        <fullName evidence="18">Cu-NIR</fullName>
    </alternativeName>
</protein>
<evidence type="ECO:0000313" key="24">
    <source>
        <dbReference type="Proteomes" id="UP000184335"/>
    </source>
</evidence>
<dbReference type="Pfam" id="PF00394">
    <property type="entry name" value="Cu-oxidase"/>
    <property type="match status" value="1"/>
</dbReference>
<sequence length="350" mass="37597">MKKSFILSAAMAALFGTYSCKENSSNRSASAPEDIKVEGEAITHKRVAPPFLPEPVGDRPARKVVVRMETIEKVGELADGTQYTFWTFDGTVPGSFLRFREGDEVELHLKNNENSTLPHNIDLHAVNGPGGGAQATFVAPGTEKSFTFKAMNPGLYIYHCATAPVGMHVANGMYGLVLVEPKGGLPKVDKEFCIVQGDFYTKGKYGEKGLQEFDMAKALDEKPEYVVFNGSTGALVGKNELQVKTGETVRLFVGNGGPNLSSAFHVIGEIFDKVYVEGGDLINHNVGNTMIPAGGAAIVEFKADVPGEYVIVDHALFRAFNKGALGKIKVTGPENPKIFNAAGDKKSSGY</sequence>
<keyword evidence="15" id="KW-0560">Oxidoreductase</keyword>
<organism evidence="23 24">
    <name type="scientific">Cruoricaptor ignavus</name>
    <dbReference type="NCBI Taxonomy" id="1118202"/>
    <lineage>
        <taxon>Bacteria</taxon>
        <taxon>Pseudomonadati</taxon>
        <taxon>Bacteroidota</taxon>
        <taxon>Flavobacteriia</taxon>
        <taxon>Flavobacteriales</taxon>
        <taxon>Weeksellaceae</taxon>
        <taxon>Cruoricaptor</taxon>
    </lineage>
</organism>
<evidence type="ECO:0000256" key="11">
    <source>
        <dbReference type="ARBA" id="ARBA00022723"/>
    </source>
</evidence>
<dbReference type="FunFam" id="2.60.40.420:FF:000093">
    <property type="entry name" value="Copper-containing nitrite reductase"/>
    <property type="match status" value="1"/>
</dbReference>
<dbReference type="InterPro" id="IPR045087">
    <property type="entry name" value="Cu-oxidase_fam"/>
</dbReference>
<evidence type="ECO:0000256" key="3">
    <source>
        <dbReference type="ARBA" id="ARBA00001974"/>
    </source>
</evidence>
<keyword evidence="11 20" id="KW-0479">Metal-binding</keyword>
<comment type="cofactor">
    <cofactor evidence="1 20">
        <name>Cu(+)</name>
        <dbReference type="ChEBI" id="CHEBI:49552"/>
    </cofactor>
</comment>
<evidence type="ECO:0000256" key="4">
    <source>
        <dbReference type="ARBA" id="ARBA00004418"/>
    </source>
</evidence>
<comment type="catalytic activity">
    <reaction evidence="19">
        <text>nitric oxide + Fe(III)-[cytochrome c] + H2O = Fe(II)-[cytochrome c] + nitrite + 2 H(+)</text>
        <dbReference type="Rhea" id="RHEA:15233"/>
        <dbReference type="Rhea" id="RHEA-COMP:10350"/>
        <dbReference type="Rhea" id="RHEA-COMP:14399"/>
        <dbReference type="ChEBI" id="CHEBI:15377"/>
        <dbReference type="ChEBI" id="CHEBI:15378"/>
        <dbReference type="ChEBI" id="CHEBI:16301"/>
        <dbReference type="ChEBI" id="CHEBI:16480"/>
        <dbReference type="ChEBI" id="CHEBI:29033"/>
        <dbReference type="ChEBI" id="CHEBI:29034"/>
        <dbReference type="EC" id="1.7.2.1"/>
    </reaction>
</comment>
<keyword evidence="17" id="KW-0534">Nitrate assimilation</keyword>
<feature type="binding site" description="type 2 copper site" evidence="20">
    <location>
        <position position="173"/>
    </location>
    <ligand>
        <name>Cu cation</name>
        <dbReference type="ChEBI" id="CHEBI:23378"/>
        <label>2</label>
    </ligand>
</feature>
<dbReference type="GO" id="GO:0050421">
    <property type="term" value="F:nitrite reductase (NO-forming) activity"/>
    <property type="evidence" value="ECO:0007669"/>
    <property type="project" value="UniProtKB-EC"/>
</dbReference>
<evidence type="ECO:0000256" key="10">
    <source>
        <dbReference type="ARBA" id="ARBA00022630"/>
    </source>
</evidence>
<reference evidence="23 24" key="1">
    <citation type="submission" date="2016-11" db="EMBL/GenBank/DDBJ databases">
        <authorList>
            <person name="Jaros S."/>
            <person name="Januszkiewicz K."/>
            <person name="Wedrychowicz H."/>
        </authorList>
    </citation>
    <scope>NUCLEOTIDE SEQUENCE [LARGE SCALE GENOMIC DNA]</scope>
    <source>
        <strain evidence="23 24">DSM 25479</strain>
    </source>
</reference>
<evidence type="ECO:0000313" key="23">
    <source>
        <dbReference type="EMBL" id="SHJ03761.1"/>
    </source>
</evidence>
<dbReference type="Gene3D" id="2.60.40.420">
    <property type="entry name" value="Cupredoxins - blue copper proteins"/>
    <property type="match status" value="2"/>
</dbReference>
<feature type="binding site" description="type 1 copper site" evidence="20">
    <location>
        <position position="314"/>
    </location>
    <ligand>
        <name>Cu cation</name>
        <dbReference type="ChEBI" id="CHEBI:23378"/>
        <label>1</label>
    </ligand>
</feature>
<dbReference type="GO" id="GO:0042128">
    <property type="term" value="P:nitrate assimilation"/>
    <property type="evidence" value="ECO:0007669"/>
    <property type="project" value="UniProtKB-KW"/>
</dbReference>
<feature type="binding site" description="type 1 copper site" evidence="20">
    <location>
        <position position="160"/>
    </location>
    <ligand>
        <name>Cu cation</name>
        <dbReference type="ChEBI" id="CHEBI:23378"/>
        <label>1</label>
    </ligand>
</feature>
<evidence type="ECO:0000256" key="16">
    <source>
        <dbReference type="ARBA" id="ARBA00023008"/>
    </source>
</evidence>
<dbReference type="Proteomes" id="UP000184335">
    <property type="component" value="Unassembled WGS sequence"/>
</dbReference>